<dbReference type="CDD" id="cd01647">
    <property type="entry name" value="RT_LTR"/>
    <property type="match status" value="1"/>
</dbReference>
<dbReference type="Gene3D" id="3.30.70.270">
    <property type="match status" value="1"/>
</dbReference>
<evidence type="ECO:0000313" key="2">
    <source>
        <dbReference type="EMBL" id="GJT12950.1"/>
    </source>
</evidence>
<dbReference type="Gene3D" id="1.10.340.70">
    <property type="match status" value="1"/>
</dbReference>
<dbReference type="InterPro" id="IPR053134">
    <property type="entry name" value="RNA-dir_DNA_polymerase"/>
</dbReference>
<evidence type="ECO:0000259" key="1">
    <source>
        <dbReference type="Pfam" id="PF00078"/>
    </source>
</evidence>
<reference evidence="2" key="1">
    <citation type="journal article" date="2022" name="Int. J. Mol. Sci.">
        <title>Draft Genome of Tanacetum Coccineum: Genomic Comparison of Closely Related Tanacetum-Family Plants.</title>
        <authorList>
            <person name="Yamashiro T."/>
            <person name="Shiraishi A."/>
            <person name="Nakayama K."/>
            <person name="Satake H."/>
        </authorList>
    </citation>
    <scope>NUCLEOTIDE SEQUENCE</scope>
</reference>
<gene>
    <name evidence="2" type="ORF">Tco_0859992</name>
</gene>
<dbReference type="SUPFAM" id="SSF56672">
    <property type="entry name" value="DNA/RNA polymerases"/>
    <property type="match status" value="1"/>
</dbReference>
<name>A0ABQ5BDN1_9ASTR</name>
<dbReference type="GO" id="GO:0003964">
    <property type="term" value="F:RNA-directed DNA polymerase activity"/>
    <property type="evidence" value="ECO:0007669"/>
    <property type="project" value="UniProtKB-KW"/>
</dbReference>
<comment type="caution">
    <text evidence="2">The sequence shown here is derived from an EMBL/GenBank/DDBJ whole genome shotgun (WGS) entry which is preliminary data.</text>
</comment>
<dbReference type="EMBL" id="BQNB010013190">
    <property type="protein sequence ID" value="GJT12950.1"/>
    <property type="molecule type" value="Genomic_DNA"/>
</dbReference>
<dbReference type="Pfam" id="PF00078">
    <property type="entry name" value="RVT_1"/>
    <property type="match status" value="1"/>
</dbReference>
<keyword evidence="2" id="KW-0808">Transferase</keyword>
<keyword evidence="2" id="KW-0695">RNA-directed DNA polymerase</keyword>
<proteinExistence type="predicted"/>
<evidence type="ECO:0000313" key="3">
    <source>
        <dbReference type="Proteomes" id="UP001151760"/>
    </source>
</evidence>
<dbReference type="Proteomes" id="UP001151760">
    <property type="component" value="Unassembled WGS sequence"/>
</dbReference>
<feature type="domain" description="Reverse transcriptase" evidence="1">
    <location>
        <begin position="1"/>
        <end position="81"/>
    </location>
</feature>
<dbReference type="PANTHER" id="PTHR24559:SF444">
    <property type="entry name" value="REVERSE TRANSCRIPTASE DOMAIN-CONTAINING PROTEIN"/>
    <property type="match status" value="1"/>
</dbReference>
<dbReference type="PANTHER" id="PTHR24559">
    <property type="entry name" value="TRANSPOSON TY3-I GAG-POL POLYPROTEIN"/>
    <property type="match status" value="1"/>
</dbReference>
<accession>A0ABQ5BDN1</accession>
<dbReference type="InterPro" id="IPR043502">
    <property type="entry name" value="DNA/RNA_pol_sf"/>
</dbReference>
<keyword evidence="2" id="KW-0548">Nucleotidyltransferase</keyword>
<keyword evidence="3" id="KW-1185">Reference proteome</keyword>
<organism evidence="2 3">
    <name type="scientific">Tanacetum coccineum</name>
    <dbReference type="NCBI Taxonomy" id="301880"/>
    <lineage>
        <taxon>Eukaryota</taxon>
        <taxon>Viridiplantae</taxon>
        <taxon>Streptophyta</taxon>
        <taxon>Embryophyta</taxon>
        <taxon>Tracheophyta</taxon>
        <taxon>Spermatophyta</taxon>
        <taxon>Magnoliopsida</taxon>
        <taxon>eudicotyledons</taxon>
        <taxon>Gunneridae</taxon>
        <taxon>Pentapetalae</taxon>
        <taxon>asterids</taxon>
        <taxon>campanulids</taxon>
        <taxon>Asterales</taxon>
        <taxon>Asteraceae</taxon>
        <taxon>Asteroideae</taxon>
        <taxon>Anthemideae</taxon>
        <taxon>Anthemidinae</taxon>
        <taxon>Tanacetum</taxon>
    </lineage>
</organism>
<sequence length="264" mass="29946">MPFGLCNAPATFERCMTAIFHELIEDSMKVFMDDFSIFGSSFDHCLKNLVKMLKMSEETNLILNWRKCHFMVKEGIVLGHKVSGSGIEVDKAKIKAISKLPYPTKAIRSFLGHAEFDIKIRDKKGAKNLVADHLSRIENPDLGILTRDEIRDLFLEERLMAISNKNNELWCVAGDEAAQILRQCHNGPSGGHHAIATTARKVFEAAFYWGTYLSRCAKDWSYKLDDALWHSTAFKTPLGTTPFRIIYGKHAIFLSNWNIKHIGP</sequence>
<protein>
    <submittedName>
        <fullName evidence="2">Reverse transcriptase domain-containing protein</fullName>
    </submittedName>
</protein>
<dbReference type="InterPro" id="IPR000477">
    <property type="entry name" value="RT_dom"/>
</dbReference>
<dbReference type="InterPro" id="IPR043128">
    <property type="entry name" value="Rev_trsase/Diguanyl_cyclase"/>
</dbReference>
<reference evidence="2" key="2">
    <citation type="submission" date="2022-01" db="EMBL/GenBank/DDBJ databases">
        <authorList>
            <person name="Yamashiro T."/>
            <person name="Shiraishi A."/>
            <person name="Satake H."/>
            <person name="Nakayama K."/>
        </authorList>
    </citation>
    <scope>NUCLEOTIDE SEQUENCE</scope>
</reference>